<comment type="caution">
    <text evidence="5">The sequence shown here is derived from an EMBL/GenBank/DDBJ whole genome shotgun (WGS) entry which is preliminary data.</text>
</comment>
<feature type="repeat" description="TPR" evidence="3">
    <location>
        <begin position="1178"/>
        <end position="1211"/>
    </location>
</feature>
<feature type="compositionally biased region" description="Low complexity" evidence="4">
    <location>
        <begin position="214"/>
        <end position="237"/>
    </location>
</feature>
<dbReference type="SUPFAM" id="SSF48452">
    <property type="entry name" value="TPR-like"/>
    <property type="match status" value="5"/>
</dbReference>
<feature type="repeat" description="TPR" evidence="3">
    <location>
        <begin position="1084"/>
        <end position="1117"/>
    </location>
</feature>
<feature type="region of interest" description="Disordered" evidence="4">
    <location>
        <begin position="424"/>
        <end position="472"/>
    </location>
</feature>
<dbReference type="SMART" id="SM00028">
    <property type="entry name" value="TPR"/>
    <property type="match status" value="18"/>
</dbReference>
<dbReference type="PROSITE" id="PS50005">
    <property type="entry name" value="TPR"/>
    <property type="match status" value="7"/>
</dbReference>
<dbReference type="EMBL" id="BSXW01000065">
    <property type="protein sequence ID" value="GMF11138.1"/>
    <property type="molecule type" value="Genomic_DNA"/>
</dbReference>
<reference evidence="5" key="1">
    <citation type="submission" date="2023-04" db="EMBL/GenBank/DDBJ databases">
        <title>Phytophthora lilii NBRC 32176.</title>
        <authorList>
            <person name="Ichikawa N."/>
            <person name="Sato H."/>
            <person name="Tonouchi N."/>
        </authorList>
    </citation>
    <scope>NUCLEOTIDE SEQUENCE</scope>
    <source>
        <strain evidence="5">NBRC 32176</strain>
    </source>
</reference>
<dbReference type="InterPro" id="IPR050498">
    <property type="entry name" value="Ycf3"/>
</dbReference>
<dbReference type="Pfam" id="PF14559">
    <property type="entry name" value="TPR_19"/>
    <property type="match status" value="1"/>
</dbReference>
<dbReference type="Pfam" id="PF13181">
    <property type="entry name" value="TPR_8"/>
    <property type="match status" value="1"/>
</dbReference>
<organism evidence="5 6">
    <name type="scientific">Phytophthora lilii</name>
    <dbReference type="NCBI Taxonomy" id="2077276"/>
    <lineage>
        <taxon>Eukaryota</taxon>
        <taxon>Sar</taxon>
        <taxon>Stramenopiles</taxon>
        <taxon>Oomycota</taxon>
        <taxon>Peronosporomycetes</taxon>
        <taxon>Peronosporales</taxon>
        <taxon>Peronosporaceae</taxon>
        <taxon>Phytophthora</taxon>
    </lineage>
</organism>
<feature type="repeat" description="TPR" evidence="3">
    <location>
        <begin position="1245"/>
        <end position="1278"/>
    </location>
</feature>
<dbReference type="InterPro" id="IPR019734">
    <property type="entry name" value="TPR_rpt"/>
</dbReference>
<sequence>MDPALKRRPLLFDVRLAQQRPPLGVITKEECDKLQRKDRRPDDDGYEYERDTEGAENDNDESILPAGALPAVFSPRPVKRAYVPMPSSTPKYFRWKPQPFAPPKPAPLFPQGKPLAPFPVVPSPSAQRRQSSWKVLGDTRAPELLGDDNVILSPASSRGGIGINESASKDGHAANESRVAPWKGGNPSSTELPATPESNHYLFDGPPTSRSGLTTPATPSAPAIPATSSMPATPSTPRLDKSREATPIRPLSEFTSIRPSSKPVNAEPTPPLSAPTNLQVSGSSIEGATADPHPPLSEPVPGTPPIRLQPLSPPSTAPGRPEDQTEQGNDQPPHSAESNLLSTTPEVSQIEESPAFRAEQEPVEPVDDTLATPIVIRKLGDKQPEVFTQHVLRGVILRKYLHVSNIARKLRETEQHVLRVSAMAPSGGGSFGKNSVQVSSSNPSAKPRKSSLERAVDSVTEDSVGSGGGSTTIHRRLASVDKAISQTAHRMRLMSSASIPALTAQNLAKGTSLRTIGEGKQLASTTATQFTPKEKLRRRPSGMPELSEDEGGAIPVRAKLDPTSAHILRICRHVIAKRAMKSFLRQEMSVITQTEVALRDDAALQRRPGSSMGSSRGSDRPSSRMATTDSRIPIKAMASDLVESLTGYLKEGDQHMTVDELFLKALLSEAEKDWKRAILLASACVVIEREFILAALLRARCCRRLGLWTQAIKDLSHALLLRPEDQRLFLLRACLHSKIGDTENALADVNRALVLHPQYTEALLLRAEIFHRVRSVGAALQDLTSALALDRSCWRAYYDRATLRLRAIEGEEQSLVYHSEHLRYEELLAAIIQDYVNALHKGCTLVEVVETVGDLTVRLLEFTGDVTVLRQVIQNLTRLLHLLVLDPGGGFGKPRTPKTPSNSSGLGAGPPHGVGDYRSLSTVERELLVAAIHAQRGRLYVLSNDKVNALQDFDQAVVMEYHYPVAHFYRGAFATLMLAKDNPTASAKDAETAAAHHANNMQHLSRCLSLDPTIAGAYTVRGALHLRDLRFNNALQDFKAAVATDPTLSEVWLQIALVYLNHYHDSGECIKACTSALLNDAGLTRAIYLRGEAYTRQGNTAAALRDYTRLTRAQPNDRWAHLLRGRLQLTLRLARPALYSFICFVEQVSKDPPPSRQGVKTPADPKTNKDSKSKADSRGALLLCGRAFQLLSRFQSAVRAFEQAVAENPTSENLVLLAESLHSLGDTENSLRVSDKVVNTDPSSFRGYARRAQLLVSVGELTHAMAEYDKAISLAPKEGRVYYERGVVQMRLYMRWRVAFQLNFASNAIGSTDTAQNMSCSPFAPRLTAREVEKDLGAAAMKDEPLVRKMMKQFFVGSITDLSKCIRLEPLLADAYVDRAELNALGEEYDRAFRDLETATERQPKHARAHISLGVLKCQLAAYAAAIEDFDRAIKLEIAATAEMRAYALFNRGVAYQQLELWSQAERSYSLSITLFGQGRDVAAHRNRAIVRCHLGTFDSALEDLEEVQQSAPDDDELHGALGFALLQLNRYEDAAKHFAAYGRLGRDTYVDSGNAYFNLATKSDSHLDQTQHAAYLDRARRFYLRAARLQPSNVDVRLNLANCLRKENALRAAIAQCDAISLAQPLNHGCLESKALALFQLPERGEDAVACMDAAVRTCVATSANLENIFYAFTSGTIHRNALERKTVRRNGARRQSRGITVAPTSLTDGSPGASAAATLLAQMEAPAPQVHLTGSHEQTLALYMLNRGIMLERMGNMARARQDYNDALHFDPLSVHAHVCLGTLSLREGNFKQGASEFQRALELDPSSGVAHLNLGVVCLSRSDLATALAHFDAAISLLPRCSYAYANKAVALARNGDMAGAELHFKKAIDEMPSRKEFYLARGKIVALQKRLHDAMVDFSTALFLGYDGKL</sequence>
<feature type="compositionally biased region" description="Basic and acidic residues" evidence="4">
    <location>
        <begin position="27"/>
        <end position="53"/>
    </location>
</feature>
<feature type="region of interest" description="Disordered" evidence="4">
    <location>
        <begin position="1151"/>
        <end position="1175"/>
    </location>
</feature>
<evidence type="ECO:0000313" key="6">
    <source>
        <dbReference type="Proteomes" id="UP001165083"/>
    </source>
</evidence>
<feature type="compositionally biased region" description="Low complexity" evidence="4">
    <location>
        <begin position="606"/>
        <end position="616"/>
    </location>
</feature>
<proteinExistence type="predicted"/>
<feature type="compositionally biased region" description="Pro residues" evidence="4">
    <location>
        <begin position="292"/>
        <end position="304"/>
    </location>
</feature>
<feature type="compositionally biased region" description="Basic and acidic residues" evidence="4">
    <location>
        <begin position="1166"/>
        <end position="1175"/>
    </location>
</feature>
<keyword evidence="6" id="KW-1185">Reference proteome</keyword>
<dbReference type="Pfam" id="PF13174">
    <property type="entry name" value="TPR_6"/>
    <property type="match status" value="1"/>
</dbReference>
<evidence type="ECO:0000256" key="1">
    <source>
        <dbReference type="ARBA" id="ARBA00022737"/>
    </source>
</evidence>
<name>A0A9W6TBW2_9STRA</name>
<evidence type="ECO:0000256" key="3">
    <source>
        <dbReference type="PROSITE-ProRule" id="PRU00339"/>
    </source>
</evidence>
<evidence type="ECO:0000256" key="4">
    <source>
        <dbReference type="SAM" id="MobiDB-lite"/>
    </source>
</evidence>
<feature type="repeat" description="TPR" evidence="3">
    <location>
        <begin position="1015"/>
        <end position="1048"/>
    </location>
</feature>
<feature type="compositionally biased region" description="Polar residues" evidence="4">
    <location>
        <begin position="124"/>
        <end position="133"/>
    </location>
</feature>
<feature type="region of interest" description="Disordered" evidence="4">
    <location>
        <begin position="22"/>
        <end position="63"/>
    </location>
</feature>
<feature type="compositionally biased region" description="Polar residues" evidence="4">
    <location>
        <begin position="253"/>
        <end position="263"/>
    </location>
</feature>
<evidence type="ECO:0000256" key="2">
    <source>
        <dbReference type="ARBA" id="ARBA00022803"/>
    </source>
</evidence>
<keyword evidence="1" id="KW-0677">Repeat</keyword>
<dbReference type="Gene3D" id="1.25.40.10">
    <property type="entry name" value="Tetratricopeptide repeat domain"/>
    <property type="match status" value="9"/>
</dbReference>
<feature type="region of interest" description="Disordered" evidence="4">
    <location>
        <begin position="601"/>
        <end position="629"/>
    </location>
</feature>
<protein>
    <submittedName>
        <fullName evidence="5">Unnamed protein product</fullName>
    </submittedName>
</protein>
<dbReference type="InterPro" id="IPR011990">
    <property type="entry name" value="TPR-like_helical_dom_sf"/>
</dbReference>
<accession>A0A9W6TBW2</accession>
<gene>
    <name evidence="5" type="ORF">Plil01_000187700</name>
</gene>
<feature type="repeat" description="TPR" evidence="3">
    <location>
        <begin position="1743"/>
        <end position="1776"/>
    </location>
</feature>
<dbReference type="Proteomes" id="UP001165083">
    <property type="component" value="Unassembled WGS sequence"/>
</dbReference>
<feature type="compositionally biased region" description="Polar residues" evidence="4">
    <location>
        <begin position="432"/>
        <end position="444"/>
    </location>
</feature>
<feature type="region of interest" description="Disordered" evidence="4">
    <location>
        <begin position="527"/>
        <end position="550"/>
    </location>
</feature>
<dbReference type="OrthoDB" id="1658288at2759"/>
<dbReference type="Pfam" id="PF13432">
    <property type="entry name" value="TPR_16"/>
    <property type="match status" value="3"/>
</dbReference>
<dbReference type="PANTHER" id="PTHR44858">
    <property type="entry name" value="TETRATRICOPEPTIDE REPEAT PROTEIN 6"/>
    <property type="match status" value="1"/>
</dbReference>
<evidence type="ECO:0000313" key="5">
    <source>
        <dbReference type="EMBL" id="GMF11138.1"/>
    </source>
</evidence>
<feature type="compositionally biased region" description="Polar residues" evidence="4">
    <location>
        <begin position="186"/>
        <end position="198"/>
    </location>
</feature>
<feature type="compositionally biased region" description="Polar residues" evidence="4">
    <location>
        <begin position="274"/>
        <end position="286"/>
    </location>
</feature>
<feature type="region of interest" description="Disordered" evidence="4">
    <location>
        <begin position="103"/>
        <end position="348"/>
    </location>
</feature>
<feature type="compositionally biased region" description="Polar residues" evidence="4">
    <location>
        <begin position="326"/>
        <end position="348"/>
    </location>
</feature>
<feature type="region of interest" description="Disordered" evidence="4">
    <location>
        <begin position="891"/>
        <end position="912"/>
    </location>
</feature>
<feature type="repeat" description="TPR" evidence="3">
    <location>
        <begin position="1777"/>
        <end position="1810"/>
    </location>
</feature>
<feature type="repeat" description="TPR" evidence="3">
    <location>
        <begin position="1407"/>
        <end position="1440"/>
    </location>
</feature>
<dbReference type="PANTHER" id="PTHR44858:SF1">
    <property type="entry name" value="UDP-N-ACETYLGLUCOSAMINE--PEPTIDE N-ACETYLGLUCOSAMINYLTRANSFERASE SPINDLY-RELATED"/>
    <property type="match status" value="1"/>
</dbReference>
<keyword evidence="2 3" id="KW-0802">TPR repeat</keyword>